<evidence type="ECO:0000259" key="3">
    <source>
        <dbReference type="Pfam" id="PF22939"/>
    </source>
</evidence>
<feature type="domain" description="GPI inositol-deacylase winged helix" evidence="3">
    <location>
        <begin position="312"/>
        <end position="379"/>
    </location>
</feature>
<sequence length="828" mass="91037">METGDTKKRQAEDEPSAASSSSGKRARIANSCQWINNEKIYKDWIERKNGVCPILWVHGPPGSGKTFLSRFVADTLRASSEQPATACYFCEEASSLLQIVRSVLEQLAGHVRTTPSGRDVLVHAIDELAARKDSAAASPDAIWDLFTTALQGVSTWNLVIDGVDELQWPILSEQEFNFTHRLRRLASGSSGAGKLYVSSRTLANIRHHFHNVPTIVLTQDKLEDDIKTFASDLVDGHPHLGPYKDVIVRSLVKGADGIFTWVEVSVQSLALETTEEGIIERLNNLPPASTDLYAAIITKQSERLTWTDLQIRNAILRWTVNAIHPLNVLELSNAVSVSTNAFVAEVEEKAVAVCDGLVKIEGGKVRAMHHSLLDFLRSSHESAAAMADVHGAAGHASIAIACLRYLSHPAFAVPSGIDTTNEFPKSSYPLLEYAALYWVHHVTQADRTNKELQSLITQFFDGSTAFVWLDCLLPAFFSRSVLPIPPRPKNSARFFHLFTLKSQLVKFFDQDEPKADFDRKISGFLSSSYERALADARADASPNLETSTVLQRTLDLGEVYGWLPDQRSRSETLFAEAFSMAQRLKLANELSLDISLEIATYQAQADALKRGGKYNEARTILEQLVQLIQPQPSTPPMESSLMFALDSLGWVCMRLGSLADAAAHLSHGLQLATKLSGTTSSLTLRSKITLAEVLMKLHRAQEAEALCQQLVDQLDSHREIGIPLPRDSISHLNTLAAVYMAQGKFAQAVQTFSMVVEDRTATFGGDHPMTLWATMQLGLAMEKASTGSGELLALFDNLVMRQEKVLGTQHPDVNTSREALSRVQGAAA</sequence>
<proteinExistence type="predicted"/>
<dbReference type="STRING" id="1442369.A0A0D2GY92"/>
<name>A0A0D2GY92_9EURO</name>
<dbReference type="Gene3D" id="3.40.50.300">
    <property type="entry name" value="P-loop containing nucleotide triphosphate hydrolases"/>
    <property type="match status" value="1"/>
</dbReference>
<organism evidence="5 6">
    <name type="scientific">Rhinocladiella mackenziei CBS 650.93</name>
    <dbReference type="NCBI Taxonomy" id="1442369"/>
    <lineage>
        <taxon>Eukaryota</taxon>
        <taxon>Fungi</taxon>
        <taxon>Dikarya</taxon>
        <taxon>Ascomycota</taxon>
        <taxon>Pezizomycotina</taxon>
        <taxon>Eurotiomycetes</taxon>
        <taxon>Chaetothyriomycetidae</taxon>
        <taxon>Chaetothyriales</taxon>
        <taxon>Herpotrichiellaceae</taxon>
        <taxon>Rhinocladiella</taxon>
    </lineage>
</organism>
<reference evidence="5 6" key="1">
    <citation type="submission" date="2015-01" db="EMBL/GenBank/DDBJ databases">
        <title>The Genome Sequence of Rhinocladiella mackenzie CBS 650.93.</title>
        <authorList>
            <consortium name="The Broad Institute Genomics Platform"/>
            <person name="Cuomo C."/>
            <person name="de Hoog S."/>
            <person name="Gorbushina A."/>
            <person name="Stielow B."/>
            <person name="Teixiera M."/>
            <person name="Abouelleil A."/>
            <person name="Chapman S.B."/>
            <person name="Priest M."/>
            <person name="Young S.K."/>
            <person name="Wortman J."/>
            <person name="Nusbaum C."/>
            <person name="Birren B."/>
        </authorList>
    </citation>
    <scope>NUCLEOTIDE SEQUENCE [LARGE SCALE GENOMIC DNA]</scope>
    <source>
        <strain evidence="5 6">CBS 650.93</strain>
    </source>
</reference>
<dbReference type="RefSeq" id="XP_013270324.1">
    <property type="nucleotide sequence ID" value="XM_013414870.1"/>
</dbReference>
<feature type="compositionally biased region" description="Basic and acidic residues" evidence="2">
    <location>
        <begin position="1"/>
        <end position="12"/>
    </location>
</feature>
<evidence type="ECO:0000259" key="4">
    <source>
        <dbReference type="Pfam" id="PF24883"/>
    </source>
</evidence>
<evidence type="ECO:0000313" key="6">
    <source>
        <dbReference type="Proteomes" id="UP000053617"/>
    </source>
</evidence>
<dbReference type="VEuPathDB" id="FungiDB:Z518_06740"/>
<dbReference type="Pfam" id="PF22939">
    <property type="entry name" value="WHD_GPIID"/>
    <property type="match status" value="1"/>
</dbReference>
<dbReference type="EMBL" id="KN847479">
    <property type="protein sequence ID" value="KIX03188.1"/>
    <property type="molecule type" value="Genomic_DNA"/>
</dbReference>
<dbReference type="GeneID" id="25294811"/>
<dbReference type="Gene3D" id="1.25.40.10">
    <property type="entry name" value="Tetratricopeptide repeat domain"/>
    <property type="match status" value="2"/>
</dbReference>
<dbReference type="PANTHER" id="PTHR10039">
    <property type="entry name" value="AMELOGENIN"/>
    <property type="match status" value="1"/>
</dbReference>
<evidence type="ECO:0000256" key="1">
    <source>
        <dbReference type="ARBA" id="ARBA00022737"/>
    </source>
</evidence>
<dbReference type="PANTHER" id="PTHR10039:SF14">
    <property type="entry name" value="NACHT DOMAIN-CONTAINING PROTEIN"/>
    <property type="match status" value="1"/>
</dbReference>
<dbReference type="Proteomes" id="UP000053617">
    <property type="component" value="Unassembled WGS sequence"/>
</dbReference>
<dbReference type="SUPFAM" id="SSF48452">
    <property type="entry name" value="TPR-like"/>
    <property type="match status" value="2"/>
</dbReference>
<dbReference type="AlphaFoldDB" id="A0A0D2GY92"/>
<gene>
    <name evidence="5" type="ORF">Z518_06740</name>
</gene>
<dbReference type="Pfam" id="PF13424">
    <property type="entry name" value="TPR_12"/>
    <property type="match status" value="1"/>
</dbReference>
<evidence type="ECO:0000313" key="5">
    <source>
        <dbReference type="EMBL" id="KIX03188.1"/>
    </source>
</evidence>
<dbReference type="SUPFAM" id="SSF52540">
    <property type="entry name" value="P-loop containing nucleoside triphosphate hydrolases"/>
    <property type="match status" value="1"/>
</dbReference>
<feature type="domain" description="Nephrocystin 3-like N-terminal" evidence="4">
    <location>
        <begin position="30"/>
        <end position="200"/>
    </location>
</feature>
<dbReference type="InterPro" id="IPR054471">
    <property type="entry name" value="GPIID_WHD"/>
</dbReference>
<protein>
    <submittedName>
        <fullName evidence="5">Rhinocladiella mackenziei CBS 650.93 unplaced genomic scaffold supercont1.5, whole genome shotgun sequence</fullName>
    </submittedName>
</protein>
<evidence type="ECO:0000256" key="2">
    <source>
        <dbReference type="SAM" id="MobiDB-lite"/>
    </source>
</evidence>
<dbReference type="InterPro" id="IPR011990">
    <property type="entry name" value="TPR-like_helical_dom_sf"/>
</dbReference>
<dbReference type="OrthoDB" id="7464126at2759"/>
<dbReference type="InterPro" id="IPR056884">
    <property type="entry name" value="NPHP3-like_N"/>
</dbReference>
<feature type="region of interest" description="Disordered" evidence="2">
    <location>
        <begin position="1"/>
        <end position="24"/>
    </location>
</feature>
<dbReference type="Pfam" id="PF24883">
    <property type="entry name" value="NPHP3_N"/>
    <property type="match status" value="1"/>
</dbReference>
<dbReference type="InterPro" id="IPR027417">
    <property type="entry name" value="P-loop_NTPase"/>
</dbReference>
<keyword evidence="1" id="KW-0677">Repeat</keyword>
<accession>A0A0D2GY92</accession>
<dbReference type="HOGENOM" id="CLU_018057_0_0_1"/>
<keyword evidence="6" id="KW-1185">Reference proteome</keyword>